<accession>H2ZKP3</accession>
<dbReference type="Ensembl" id="ENSCSAVT00000018356.1">
    <property type="protein sequence ID" value="ENSCSAVP00000018159.1"/>
    <property type="gene ID" value="ENSCSAVG00000010686.1"/>
</dbReference>
<feature type="compositionally biased region" description="Basic residues" evidence="1">
    <location>
        <begin position="66"/>
        <end position="77"/>
    </location>
</feature>
<evidence type="ECO:0000313" key="3">
    <source>
        <dbReference type="Proteomes" id="UP000007875"/>
    </source>
</evidence>
<protein>
    <submittedName>
        <fullName evidence="2">Uncharacterized protein</fullName>
    </submittedName>
</protein>
<reference evidence="2" key="3">
    <citation type="submission" date="2025-09" db="UniProtKB">
        <authorList>
            <consortium name="Ensembl"/>
        </authorList>
    </citation>
    <scope>IDENTIFICATION</scope>
</reference>
<name>H2ZKP3_CIOSA</name>
<evidence type="ECO:0000256" key="1">
    <source>
        <dbReference type="SAM" id="MobiDB-lite"/>
    </source>
</evidence>
<dbReference type="Proteomes" id="UP000007875">
    <property type="component" value="Unassembled WGS sequence"/>
</dbReference>
<organism evidence="2 3">
    <name type="scientific">Ciona savignyi</name>
    <name type="common">Pacific transparent sea squirt</name>
    <dbReference type="NCBI Taxonomy" id="51511"/>
    <lineage>
        <taxon>Eukaryota</taxon>
        <taxon>Metazoa</taxon>
        <taxon>Chordata</taxon>
        <taxon>Tunicata</taxon>
        <taxon>Ascidiacea</taxon>
        <taxon>Phlebobranchia</taxon>
        <taxon>Cionidae</taxon>
        <taxon>Ciona</taxon>
    </lineage>
</organism>
<reference evidence="2" key="2">
    <citation type="submission" date="2025-08" db="UniProtKB">
        <authorList>
            <consortium name="Ensembl"/>
        </authorList>
    </citation>
    <scope>IDENTIFICATION</scope>
</reference>
<proteinExistence type="predicted"/>
<dbReference type="GeneTree" id="ENSGT00940000169908"/>
<reference evidence="3" key="1">
    <citation type="submission" date="2003-08" db="EMBL/GenBank/DDBJ databases">
        <authorList>
            <person name="Birren B."/>
            <person name="Nusbaum C."/>
            <person name="Abebe A."/>
            <person name="Abouelleil A."/>
            <person name="Adekoya E."/>
            <person name="Ait-zahra M."/>
            <person name="Allen N."/>
            <person name="Allen T."/>
            <person name="An P."/>
            <person name="Anderson M."/>
            <person name="Anderson S."/>
            <person name="Arachchi H."/>
            <person name="Armbruster J."/>
            <person name="Bachantsang P."/>
            <person name="Baldwin J."/>
            <person name="Barry A."/>
            <person name="Bayul T."/>
            <person name="Blitshsteyn B."/>
            <person name="Bloom T."/>
            <person name="Blye J."/>
            <person name="Boguslavskiy L."/>
            <person name="Borowsky M."/>
            <person name="Boukhgalter B."/>
            <person name="Brunache A."/>
            <person name="Butler J."/>
            <person name="Calixte N."/>
            <person name="Calvo S."/>
            <person name="Camarata J."/>
            <person name="Campo K."/>
            <person name="Chang J."/>
            <person name="Cheshatsang Y."/>
            <person name="Citroen M."/>
            <person name="Collymore A."/>
            <person name="Considine T."/>
            <person name="Cook A."/>
            <person name="Cooke P."/>
            <person name="Corum B."/>
            <person name="Cuomo C."/>
            <person name="David R."/>
            <person name="Dawoe T."/>
            <person name="Degray S."/>
            <person name="Dodge S."/>
            <person name="Dooley K."/>
            <person name="Dorje P."/>
            <person name="Dorjee K."/>
            <person name="Dorris L."/>
            <person name="Duffey N."/>
            <person name="Dupes A."/>
            <person name="Elkins T."/>
            <person name="Engels R."/>
            <person name="Erickson J."/>
            <person name="Farina A."/>
            <person name="Faro S."/>
            <person name="Ferreira P."/>
            <person name="Fischer H."/>
            <person name="Fitzgerald M."/>
            <person name="Foley K."/>
            <person name="Gage D."/>
            <person name="Galagan J."/>
            <person name="Gearin G."/>
            <person name="Gnerre S."/>
            <person name="Gnirke A."/>
            <person name="Goyette A."/>
            <person name="Graham J."/>
            <person name="Grandbois E."/>
            <person name="Gyaltsen K."/>
            <person name="Hafez N."/>
            <person name="Hagopian D."/>
            <person name="Hagos B."/>
            <person name="Hall J."/>
            <person name="Hatcher B."/>
            <person name="Heller A."/>
            <person name="Higgins H."/>
            <person name="Honan T."/>
            <person name="Horn A."/>
            <person name="Houde N."/>
            <person name="Hughes L."/>
            <person name="Hulme W."/>
            <person name="Husby E."/>
            <person name="Iliev I."/>
            <person name="Jaffe D."/>
            <person name="Jones C."/>
            <person name="Kamal M."/>
            <person name="Kamat A."/>
            <person name="Kamvysselis M."/>
            <person name="Karlsson E."/>
            <person name="Kells C."/>
            <person name="Kieu A."/>
            <person name="Kisner P."/>
            <person name="Kodira C."/>
            <person name="Kulbokas E."/>
            <person name="Labutti K."/>
            <person name="Lama D."/>
            <person name="Landers T."/>
            <person name="Leger J."/>
            <person name="Levine S."/>
            <person name="Lewis D."/>
            <person name="Lewis T."/>
            <person name="Lindblad-toh K."/>
            <person name="Liu X."/>
            <person name="Lokyitsang T."/>
            <person name="Lokyitsang Y."/>
            <person name="Lucien O."/>
            <person name="Lui A."/>
            <person name="Ma L.J."/>
            <person name="Mabbitt R."/>
            <person name="Macdonald J."/>
            <person name="Maclean C."/>
            <person name="Major J."/>
            <person name="Manning J."/>
            <person name="Marabella R."/>
            <person name="Maru K."/>
            <person name="Matthews C."/>
            <person name="Mauceli E."/>
            <person name="Mccarthy M."/>
            <person name="Mcdonough S."/>
            <person name="Mcghee T."/>
            <person name="Meldrim J."/>
            <person name="Meneus L."/>
            <person name="Mesirov J."/>
            <person name="Mihalev A."/>
            <person name="Mihova T."/>
            <person name="Mikkelsen T."/>
            <person name="Mlenga V."/>
            <person name="Moru K."/>
            <person name="Mozes J."/>
            <person name="Mulrain L."/>
            <person name="Munson G."/>
            <person name="Naylor J."/>
            <person name="Newes C."/>
            <person name="Nguyen C."/>
            <person name="Nguyen N."/>
            <person name="Nguyen T."/>
            <person name="Nicol R."/>
            <person name="Nielsen C."/>
            <person name="Nizzari M."/>
            <person name="Norbu C."/>
            <person name="Norbu N."/>
            <person name="O'donnell P."/>
            <person name="Okoawo O."/>
            <person name="O'leary S."/>
            <person name="Omotosho B."/>
            <person name="O'neill K."/>
            <person name="Osman S."/>
            <person name="Parker S."/>
            <person name="Perrin D."/>
            <person name="Phunkhang P."/>
            <person name="Piqani B."/>
            <person name="Purcell S."/>
            <person name="Rachupka T."/>
            <person name="Ramasamy U."/>
            <person name="Rameau R."/>
            <person name="Ray V."/>
            <person name="Raymond C."/>
            <person name="Retta R."/>
            <person name="Richardson S."/>
            <person name="Rise C."/>
            <person name="Rodriguez J."/>
            <person name="Rogers J."/>
            <person name="Rogov P."/>
            <person name="Rutman M."/>
            <person name="Schupbach R."/>
            <person name="Seaman C."/>
            <person name="Settipalli S."/>
            <person name="Sharpe T."/>
            <person name="Sheridan J."/>
            <person name="Sherpa N."/>
            <person name="Shi J."/>
            <person name="Smirnov S."/>
            <person name="Smith C."/>
            <person name="Sougnez C."/>
            <person name="Spencer B."/>
            <person name="Stalker J."/>
            <person name="Stange-thomann N."/>
            <person name="Stavropoulos S."/>
            <person name="Stetson K."/>
            <person name="Stone C."/>
            <person name="Stone S."/>
            <person name="Stubbs M."/>
            <person name="Talamas J."/>
            <person name="Tchuinga P."/>
            <person name="Tenzing P."/>
            <person name="Tesfaye S."/>
            <person name="Theodore J."/>
            <person name="Thoulutsang Y."/>
            <person name="Topham K."/>
            <person name="Towey S."/>
            <person name="Tsamla T."/>
            <person name="Tsomo N."/>
            <person name="Vallee D."/>
            <person name="Vassiliev H."/>
            <person name="Venkataraman V."/>
            <person name="Vinson J."/>
            <person name="Vo A."/>
            <person name="Wade C."/>
            <person name="Wang S."/>
            <person name="Wangchuk T."/>
            <person name="Wangdi T."/>
            <person name="Whittaker C."/>
            <person name="Wilkinson J."/>
            <person name="Wu Y."/>
            <person name="Wyman D."/>
            <person name="Yadav S."/>
            <person name="Yang S."/>
            <person name="Yang X."/>
            <person name="Yeager S."/>
            <person name="Yee E."/>
            <person name="Young G."/>
            <person name="Zainoun J."/>
            <person name="Zembeck L."/>
            <person name="Zimmer A."/>
            <person name="Zody M."/>
            <person name="Lander E."/>
        </authorList>
    </citation>
    <scope>NUCLEOTIDE SEQUENCE [LARGE SCALE GENOMIC DNA]</scope>
</reference>
<dbReference type="AlphaFoldDB" id="H2ZKP3"/>
<feature type="region of interest" description="Disordered" evidence="1">
    <location>
        <begin position="58"/>
        <end position="133"/>
    </location>
</feature>
<sequence length="133" mass="14124">MDDDDISIPGCISPNHDKAILEDSCTESQKLGGTSSGKDTPTENLEINLASFSVTDNGEANSGQLFKKKKKKAKRNKINPLDMEPSAGVLAPLKPLGKLAPLNGKLSGDNPSFDLQPLPPLKPNADSEEDLVV</sequence>
<keyword evidence="3" id="KW-1185">Reference proteome</keyword>
<feature type="compositionally biased region" description="Low complexity" evidence="1">
    <location>
        <begin position="90"/>
        <end position="106"/>
    </location>
</feature>
<evidence type="ECO:0000313" key="2">
    <source>
        <dbReference type="Ensembl" id="ENSCSAVP00000018159.1"/>
    </source>
</evidence>
<dbReference type="HOGENOM" id="CLU_1906021_0_0_1"/>